<feature type="compositionally biased region" description="Pro residues" evidence="1">
    <location>
        <begin position="35"/>
        <end position="44"/>
    </location>
</feature>
<organism evidence="2 3">
    <name type="scientific">Larkinella insperata</name>
    <dbReference type="NCBI Taxonomy" id="332158"/>
    <lineage>
        <taxon>Bacteria</taxon>
        <taxon>Pseudomonadati</taxon>
        <taxon>Bacteroidota</taxon>
        <taxon>Cytophagia</taxon>
        <taxon>Cytophagales</taxon>
        <taxon>Spirosomataceae</taxon>
        <taxon>Larkinella</taxon>
    </lineage>
</organism>
<protein>
    <recommendedName>
        <fullName evidence="4">CopG family transcriptional regulator</fullName>
    </recommendedName>
</protein>
<dbReference type="EMBL" id="JBHTLP010000045">
    <property type="protein sequence ID" value="MFD1145492.1"/>
    <property type="molecule type" value="Genomic_DNA"/>
</dbReference>
<evidence type="ECO:0000313" key="3">
    <source>
        <dbReference type="Proteomes" id="UP001597116"/>
    </source>
</evidence>
<dbReference type="Proteomes" id="UP001597116">
    <property type="component" value="Unassembled WGS sequence"/>
</dbReference>
<reference evidence="3" key="1">
    <citation type="journal article" date="2019" name="Int. J. Syst. Evol. Microbiol.">
        <title>The Global Catalogue of Microorganisms (GCM) 10K type strain sequencing project: providing services to taxonomists for standard genome sequencing and annotation.</title>
        <authorList>
            <consortium name="The Broad Institute Genomics Platform"/>
            <consortium name="The Broad Institute Genome Sequencing Center for Infectious Disease"/>
            <person name="Wu L."/>
            <person name="Ma J."/>
        </authorList>
    </citation>
    <scope>NUCLEOTIDE SEQUENCE [LARGE SCALE GENOMIC DNA]</scope>
    <source>
        <strain evidence="3">CCUG 55608</strain>
    </source>
</reference>
<gene>
    <name evidence="2" type="ORF">ACFQ4C_30480</name>
</gene>
<keyword evidence="3" id="KW-1185">Reference proteome</keyword>
<name>A0ABW3QHA0_9BACT</name>
<dbReference type="RefSeq" id="WP_379885878.1">
    <property type="nucleotide sequence ID" value="NZ_JBHTLP010000045.1"/>
</dbReference>
<feature type="region of interest" description="Disordered" evidence="1">
    <location>
        <begin position="27"/>
        <end position="60"/>
    </location>
</feature>
<evidence type="ECO:0008006" key="4">
    <source>
        <dbReference type="Google" id="ProtNLM"/>
    </source>
</evidence>
<accession>A0ABW3QHA0</accession>
<sequence length="113" mass="13031">MPIAPKPKKREPVSNLSDEQKAMDFIRQGGGLPQKPEPITPPRPGIYSKGRHTTKTDPNDEVSISIKLLVSERNKINEFRSERSARKKISLQDWIIEAVTEKIEREEKRRNRS</sequence>
<proteinExistence type="predicted"/>
<comment type="caution">
    <text evidence="2">The sequence shown here is derived from an EMBL/GenBank/DDBJ whole genome shotgun (WGS) entry which is preliminary data.</text>
</comment>
<evidence type="ECO:0000256" key="1">
    <source>
        <dbReference type="SAM" id="MobiDB-lite"/>
    </source>
</evidence>
<evidence type="ECO:0000313" key="2">
    <source>
        <dbReference type="EMBL" id="MFD1145492.1"/>
    </source>
</evidence>